<reference evidence="2 3" key="1">
    <citation type="submission" date="2019-01" db="EMBL/GenBank/DDBJ databases">
        <authorList>
            <person name="Sayadi A."/>
        </authorList>
    </citation>
    <scope>NUCLEOTIDE SEQUENCE [LARGE SCALE GENOMIC DNA]</scope>
</reference>
<dbReference type="Proteomes" id="UP000410492">
    <property type="component" value="Unassembled WGS sequence"/>
</dbReference>
<evidence type="ECO:0000313" key="2">
    <source>
        <dbReference type="EMBL" id="VEN37473.1"/>
    </source>
</evidence>
<dbReference type="OrthoDB" id="268799at2759"/>
<feature type="region of interest" description="Disordered" evidence="1">
    <location>
        <begin position="258"/>
        <end position="282"/>
    </location>
</feature>
<accession>A0A653BPE8</accession>
<feature type="compositionally biased region" description="Acidic residues" evidence="1">
    <location>
        <begin position="193"/>
        <end position="204"/>
    </location>
</feature>
<feature type="compositionally biased region" description="Basic and acidic residues" evidence="1">
    <location>
        <begin position="106"/>
        <end position="116"/>
    </location>
</feature>
<sequence>MEFSQVLSQINLNQITLDEEEDNFIYQIREDLIENVMKEIDAIEAKGRLIKFVADCAYEALVKLLSIEFYHHNATVDPTKGAWIPDEPPTPSKPDTGAANNIPIIPKDKTEQPVEDKLEDEPEPVCTCTISVVCECHKKLEERILAKQLESLDNFQQSAAESESASPTSSSLDITLTQTPSEESISSPPVSLESEEEGSEVIEPDPDKCAFQEGLLKTGSVQDIVLPKITVAGSASSVMPQMAQSKIVALPPVRVAAHFDGKPEEVPQKDKKDRKKKSLTAK</sequence>
<organism evidence="2 3">
    <name type="scientific">Callosobruchus maculatus</name>
    <name type="common">Southern cowpea weevil</name>
    <name type="synonym">Pulse bruchid</name>
    <dbReference type="NCBI Taxonomy" id="64391"/>
    <lineage>
        <taxon>Eukaryota</taxon>
        <taxon>Metazoa</taxon>
        <taxon>Ecdysozoa</taxon>
        <taxon>Arthropoda</taxon>
        <taxon>Hexapoda</taxon>
        <taxon>Insecta</taxon>
        <taxon>Pterygota</taxon>
        <taxon>Neoptera</taxon>
        <taxon>Endopterygota</taxon>
        <taxon>Coleoptera</taxon>
        <taxon>Polyphaga</taxon>
        <taxon>Cucujiformia</taxon>
        <taxon>Chrysomeloidea</taxon>
        <taxon>Chrysomelidae</taxon>
        <taxon>Bruchinae</taxon>
        <taxon>Bruchini</taxon>
        <taxon>Callosobruchus</taxon>
    </lineage>
</organism>
<feature type="region of interest" description="Disordered" evidence="1">
    <location>
        <begin position="158"/>
        <end position="208"/>
    </location>
</feature>
<feature type="compositionally biased region" description="Low complexity" evidence="1">
    <location>
        <begin position="158"/>
        <end position="171"/>
    </location>
</feature>
<dbReference type="AlphaFoldDB" id="A0A653BPE8"/>
<evidence type="ECO:0000256" key="1">
    <source>
        <dbReference type="SAM" id="MobiDB-lite"/>
    </source>
</evidence>
<feature type="region of interest" description="Disordered" evidence="1">
    <location>
        <begin position="81"/>
        <end position="118"/>
    </location>
</feature>
<proteinExistence type="predicted"/>
<gene>
    <name evidence="2" type="ORF">CALMAC_LOCUS2710</name>
</gene>
<dbReference type="EMBL" id="CAACVG010003402">
    <property type="protein sequence ID" value="VEN37473.1"/>
    <property type="molecule type" value="Genomic_DNA"/>
</dbReference>
<protein>
    <submittedName>
        <fullName evidence="2">Uncharacterized protein</fullName>
    </submittedName>
</protein>
<keyword evidence="3" id="KW-1185">Reference proteome</keyword>
<feature type="compositionally biased region" description="Basic residues" evidence="1">
    <location>
        <begin position="272"/>
        <end position="282"/>
    </location>
</feature>
<name>A0A653BPE8_CALMS</name>
<feature type="compositionally biased region" description="Low complexity" evidence="1">
    <location>
        <begin position="180"/>
        <end position="192"/>
    </location>
</feature>
<evidence type="ECO:0000313" key="3">
    <source>
        <dbReference type="Proteomes" id="UP000410492"/>
    </source>
</evidence>
<feature type="compositionally biased region" description="Basic and acidic residues" evidence="1">
    <location>
        <begin position="258"/>
        <end position="271"/>
    </location>
</feature>